<dbReference type="RefSeq" id="WP_181739708.1">
    <property type="nucleotide sequence ID" value="NZ_JACEMT010000049.1"/>
</dbReference>
<proteinExistence type="predicted"/>
<evidence type="ECO:0000313" key="3">
    <source>
        <dbReference type="Proteomes" id="UP000538931"/>
    </source>
</evidence>
<dbReference type="EMBL" id="JACEMT010000049">
    <property type="protein sequence ID" value="MBA4502679.1"/>
    <property type="molecule type" value="Genomic_DNA"/>
</dbReference>
<dbReference type="PROSITE" id="PS51186">
    <property type="entry name" value="GNAT"/>
    <property type="match status" value="1"/>
</dbReference>
<reference evidence="2 3" key="1">
    <citation type="submission" date="2020-07" db="EMBL/GenBank/DDBJ databases">
        <title>Bacterium isolated from marien macroalgae.</title>
        <authorList>
            <person name="Zhu K."/>
            <person name="Lu D."/>
            <person name="Du Z."/>
        </authorList>
    </citation>
    <scope>NUCLEOTIDE SEQUENCE [LARGE SCALE GENOMIC DNA]</scope>
    <source>
        <strain evidence="2 3">3-1745</strain>
    </source>
</reference>
<gene>
    <name evidence="2" type="ORF">H1S06_09915</name>
</gene>
<accession>A0A7W2ACN2</accession>
<evidence type="ECO:0000259" key="1">
    <source>
        <dbReference type="PROSITE" id="PS51186"/>
    </source>
</evidence>
<dbReference type="InterPro" id="IPR016181">
    <property type="entry name" value="Acyl_CoA_acyltransferase"/>
</dbReference>
<dbReference type="Proteomes" id="UP000538931">
    <property type="component" value="Unassembled WGS sequence"/>
</dbReference>
<dbReference type="InterPro" id="IPR000182">
    <property type="entry name" value="GNAT_dom"/>
</dbReference>
<keyword evidence="2" id="KW-0808">Transferase</keyword>
<name>A0A7W2ACN2_9GAMM</name>
<dbReference type="SUPFAM" id="SSF55729">
    <property type="entry name" value="Acyl-CoA N-acyltransferases (Nat)"/>
    <property type="match status" value="1"/>
</dbReference>
<keyword evidence="3" id="KW-1185">Reference proteome</keyword>
<dbReference type="CDD" id="cd04301">
    <property type="entry name" value="NAT_SF"/>
    <property type="match status" value="1"/>
</dbReference>
<evidence type="ECO:0000313" key="2">
    <source>
        <dbReference type="EMBL" id="MBA4502679.1"/>
    </source>
</evidence>
<dbReference type="AlphaFoldDB" id="A0A7W2ACN2"/>
<dbReference type="Pfam" id="PF13508">
    <property type="entry name" value="Acetyltransf_7"/>
    <property type="match status" value="1"/>
</dbReference>
<organism evidence="2 3">
    <name type="scientific">Marinobacterium marinum</name>
    <dbReference type="NCBI Taxonomy" id="2756129"/>
    <lineage>
        <taxon>Bacteria</taxon>
        <taxon>Pseudomonadati</taxon>
        <taxon>Pseudomonadota</taxon>
        <taxon>Gammaproteobacteria</taxon>
        <taxon>Oceanospirillales</taxon>
        <taxon>Oceanospirillaceae</taxon>
        <taxon>Marinobacterium</taxon>
    </lineage>
</organism>
<dbReference type="GO" id="GO:0016747">
    <property type="term" value="F:acyltransferase activity, transferring groups other than amino-acyl groups"/>
    <property type="evidence" value="ECO:0007669"/>
    <property type="project" value="InterPro"/>
</dbReference>
<dbReference type="Gene3D" id="3.40.630.30">
    <property type="match status" value="1"/>
</dbReference>
<feature type="domain" description="N-acetyltransferase" evidence="1">
    <location>
        <begin position="106"/>
        <end position="235"/>
    </location>
</feature>
<comment type="caution">
    <text evidence="2">The sequence shown here is derived from an EMBL/GenBank/DDBJ whole genome shotgun (WGS) entry which is preliminary data.</text>
</comment>
<protein>
    <submittedName>
        <fullName evidence="2">GNAT family N-acetyltransferase</fullName>
    </submittedName>
</protein>
<sequence length="235" mass="25967">MHKANIDNLTGLWRLMRADRLSSGLWQSECWPRRCWGGWEDGLNSTGQALLREAPVGYLCPIWDVGVETADVENDLLAGGFEMGLQQRAMVLPLHEVEPIESTLTLNLSAIGSEQDAAIWAEVCGRAFGYHIDVGVIDRLRNLPEVEVLWATREGAVVATAILYHSGAVTGVHQVGVPPELQGQGIARELMWQLVARLKTTAVESLCLQASAAGEPLYLNMGFKPQFLMRSYRRI</sequence>